<evidence type="ECO:0000313" key="2">
    <source>
        <dbReference type="Proteomes" id="UP000036202"/>
    </source>
</evidence>
<keyword evidence="2" id="KW-1185">Reference proteome</keyword>
<dbReference type="OrthoDB" id="1679483at2"/>
<reference evidence="2" key="2">
    <citation type="submission" date="2015-06" db="EMBL/GenBank/DDBJ databases">
        <title>Genome Sequence of Bacillus endophyticus and Analysis of its Companion Mechanism in the Ketogulonigenium vulgare-Bacillus strain Consortium.</title>
        <authorList>
            <person name="Jia N."/>
            <person name="Du J."/>
            <person name="Ding M.-Z."/>
            <person name="Gao F."/>
            <person name="Yuan Y.-J."/>
        </authorList>
    </citation>
    <scope>NUCLEOTIDE SEQUENCE [LARGE SCALE GENOMIC DNA]</scope>
    <source>
        <strain evidence="2">Hbe603</strain>
    </source>
</reference>
<evidence type="ECO:0000313" key="1">
    <source>
        <dbReference type="EMBL" id="AKO95058.2"/>
    </source>
</evidence>
<organism evidence="1 2">
    <name type="scientific">Priestia filamentosa</name>
    <dbReference type="NCBI Taxonomy" id="1402861"/>
    <lineage>
        <taxon>Bacteria</taxon>
        <taxon>Bacillati</taxon>
        <taxon>Bacillota</taxon>
        <taxon>Bacilli</taxon>
        <taxon>Bacillales</taxon>
        <taxon>Bacillaceae</taxon>
        <taxon>Priestia</taxon>
    </lineage>
</organism>
<dbReference type="Proteomes" id="UP000036202">
    <property type="component" value="Chromosome"/>
</dbReference>
<dbReference type="KEGG" id="beo:BEH_11010"/>
<gene>
    <name evidence="1" type="ORF">BEH_11010</name>
</gene>
<dbReference type="PATRIC" id="fig|135735.6.peg.2300"/>
<reference evidence="1 2" key="1">
    <citation type="journal article" date="2015" name="PLoS ONE">
        <title>Genome Sequence of Bacillus endophyticus and Analysis of Its Companion Mechanism in the Ketogulonigenium vulgare-Bacillus Strain Consortium.</title>
        <authorList>
            <person name="Jia N."/>
            <person name="Du J."/>
            <person name="Ding M.Z."/>
            <person name="Gao F."/>
            <person name="Yuan Y.J."/>
        </authorList>
    </citation>
    <scope>NUCLEOTIDE SEQUENCE [LARGE SCALE GENOMIC DNA]</scope>
    <source>
        <strain evidence="1 2">Hbe603</strain>
    </source>
</reference>
<name>A0A0H4L2U4_9BACI</name>
<proteinExistence type="predicted"/>
<protein>
    <submittedName>
        <fullName evidence="1">Uncharacterized protein</fullName>
    </submittedName>
</protein>
<accession>A0A0H4L2U4</accession>
<dbReference type="EMBL" id="CP011974">
    <property type="protein sequence ID" value="AKO95058.2"/>
    <property type="molecule type" value="Genomic_DNA"/>
</dbReference>
<sequence length="181" mass="21759">MANKTSIYNNYFKKQNDLNDEKLHIWLDYTVFSWRWWLGVFMIGCLTVIWLKFRKKESTDRLLYTGFFVAILASFLDMIGDFLGLWDYRYEVFPLTHNYFPWDIFLLPISIMITLQIKPNMNLFIKGIIYAGVSSFIGLPLLTWLDIYKPIKWEYIYSFPILVIIYLAAHYISLRNQFEKV</sequence>
<dbReference type="AlphaFoldDB" id="A0A0H4L2U4"/>
<dbReference type="InterPro" id="IPR048147">
    <property type="entry name" value="CBO0543-like"/>
</dbReference>
<dbReference type="RefSeq" id="WP_040057735.1">
    <property type="nucleotide sequence ID" value="NZ_CP011974.1"/>
</dbReference>
<dbReference type="NCBIfam" id="NF041644">
    <property type="entry name" value="CBO0543_fam"/>
    <property type="match status" value="1"/>
</dbReference>